<evidence type="ECO:0000313" key="8">
    <source>
        <dbReference type="Proteomes" id="UP000230553"/>
    </source>
</evidence>
<dbReference type="PANTHER" id="PTHR11758">
    <property type="entry name" value="40S RIBOSOMAL PROTEIN S15A"/>
    <property type="match status" value="1"/>
</dbReference>
<dbReference type="Gene3D" id="3.30.1490.10">
    <property type="match status" value="1"/>
</dbReference>
<accession>A0A2M7TGZ9</accession>
<dbReference type="Pfam" id="PF00410">
    <property type="entry name" value="Ribosomal_S8"/>
    <property type="match status" value="1"/>
</dbReference>
<evidence type="ECO:0000256" key="3">
    <source>
        <dbReference type="ARBA" id="ARBA00023274"/>
    </source>
</evidence>
<dbReference type="GO" id="GO:0003735">
    <property type="term" value="F:structural constituent of ribosome"/>
    <property type="evidence" value="ECO:0007669"/>
    <property type="project" value="InterPro"/>
</dbReference>
<dbReference type="GO" id="GO:0006412">
    <property type="term" value="P:translation"/>
    <property type="evidence" value="ECO:0007669"/>
    <property type="project" value="InterPro"/>
</dbReference>
<keyword evidence="3 6" id="KW-0687">Ribonucleoprotein</keyword>
<dbReference type="AlphaFoldDB" id="A0A2M7TGZ9"/>
<name>A0A2M7TGZ9_9BACT</name>
<evidence type="ECO:0000256" key="6">
    <source>
        <dbReference type="RuleBase" id="RU003660"/>
    </source>
</evidence>
<dbReference type="Gene3D" id="3.30.1370.30">
    <property type="match status" value="1"/>
</dbReference>
<keyword evidence="2 6" id="KW-0689">Ribosomal protein</keyword>
<proteinExistence type="inferred from homology"/>
<reference evidence="8" key="1">
    <citation type="submission" date="2017-09" db="EMBL/GenBank/DDBJ databases">
        <title>Depth-based differentiation of microbial function through sediment-hosted aquifers and enrichment of novel symbionts in the deep terrestrial subsurface.</title>
        <authorList>
            <person name="Probst A.J."/>
            <person name="Ladd B."/>
            <person name="Jarett J.K."/>
            <person name="Geller-Mcgrath D.E."/>
            <person name="Sieber C.M.K."/>
            <person name="Emerson J.B."/>
            <person name="Anantharaman K."/>
            <person name="Thomas B.C."/>
            <person name="Malmstrom R."/>
            <person name="Stieglmeier M."/>
            <person name="Klingl A."/>
            <person name="Woyke T."/>
            <person name="Ryan C.M."/>
            <person name="Banfield J.F."/>
        </authorList>
    </citation>
    <scope>NUCLEOTIDE SEQUENCE [LARGE SCALE GENOMIC DNA]</scope>
</reference>
<dbReference type="GO" id="GO:1990904">
    <property type="term" value="C:ribonucleoprotein complex"/>
    <property type="evidence" value="ECO:0007669"/>
    <property type="project" value="UniProtKB-KW"/>
</dbReference>
<dbReference type="FunFam" id="3.30.1490.10:FF:000001">
    <property type="entry name" value="30S ribosomal protein S8"/>
    <property type="match status" value="1"/>
</dbReference>
<dbReference type="InterPro" id="IPR000630">
    <property type="entry name" value="Ribosomal_uS8"/>
</dbReference>
<comment type="caution">
    <text evidence="7">The sequence shown here is derived from an EMBL/GenBank/DDBJ whole genome shotgun (WGS) entry which is preliminary data.</text>
</comment>
<evidence type="ECO:0000313" key="7">
    <source>
        <dbReference type="EMBL" id="PIZ45442.1"/>
    </source>
</evidence>
<organism evidence="7 8">
    <name type="scientific">Candidatus Wolfebacteria bacterium CG_4_10_14_0_2_um_filter_39_18</name>
    <dbReference type="NCBI Taxonomy" id="1975061"/>
    <lineage>
        <taxon>Bacteria</taxon>
        <taxon>Candidatus Wolfeibacteriota</taxon>
    </lineage>
</organism>
<evidence type="ECO:0000256" key="1">
    <source>
        <dbReference type="ARBA" id="ARBA00006471"/>
    </source>
</evidence>
<evidence type="ECO:0000256" key="2">
    <source>
        <dbReference type="ARBA" id="ARBA00022980"/>
    </source>
</evidence>
<dbReference type="InterPro" id="IPR047863">
    <property type="entry name" value="Ribosomal_uS8_CS"/>
</dbReference>
<dbReference type="GO" id="GO:0005840">
    <property type="term" value="C:ribosome"/>
    <property type="evidence" value="ECO:0007669"/>
    <property type="project" value="UniProtKB-KW"/>
</dbReference>
<dbReference type="SUPFAM" id="SSF56047">
    <property type="entry name" value="Ribosomal protein S8"/>
    <property type="match status" value="1"/>
</dbReference>
<comment type="similarity">
    <text evidence="1 6">Belongs to the universal ribosomal protein uS8 family.</text>
</comment>
<evidence type="ECO:0000256" key="4">
    <source>
        <dbReference type="ARBA" id="ARBA00035258"/>
    </source>
</evidence>
<dbReference type="PROSITE" id="PS00053">
    <property type="entry name" value="RIBOSOMAL_S8"/>
    <property type="match status" value="1"/>
</dbReference>
<evidence type="ECO:0000256" key="5">
    <source>
        <dbReference type="ARBA" id="ARBA00035525"/>
    </source>
</evidence>
<gene>
    <name evidence="7" type="ORF">COY31_00270</name>
</gene>
<protein>
    <recommendedName>
        <fullName evidence="4">Small ribosomal subunit protein uS8</fullName>
    </recommendedName>
    <alternativeName>
        <fullName evidence="5">30S ribosomal protein S8</fullName>
    </alternativeName>
</protein>
<dbReference type="NCBIfam" id="NF001109">
    <property type="entry name" value="PRK00136.1"/>
    <property type="match status" value="1"/>
</dbReference>
<dbReference type="GO" id="GO:0005737">
    <property type="term" value="C:cytoplasm"/>
    <property type="evidence" value="ECO:0007669"/>
    <property type="project" value="UniProtKB-ARBA"/>
</dbReference>
<dbReference type="InterPro" id="IPR035987">
    <property type="entry name" value="Ribosomal_uS8_sf"/>
</dbReference>
<dbReference type="Proteomes" id="UP000230553">
    <property type="component" value="Unassembled WGS sequence"/>
</dbReference>
<dbReference type="EMBL" id="PFNM01000005">
    <property type="protein sequence ID" value="PIZ45442.1"/>
    <property type="molecule type" value="Genomic_DNA"/>
</dbReference>
<sequence>MYIDLLTKIKNAQAVKKEIAKSAYSKMDERILEILLSKGYISGFEKKGKGAKRVFDIHLKYEKNNGGAITGIKFVSKPSRKMYIGYKDIRPIKSGYGFMVISTPDGVLAGGEARREKVGGELLFEIW</sequence>